<dbReference type="KEGG" id="opa:HPODL_00123"/>
<dbReference type="GeneID" id="25769598"/>
<reference evidence="2 3" key="1">
    <citation type="journal article" date="2013" name="BMC Genomics">
        <title>Genome sequence and analysis of methylotrophic yeast Hansenula polymorpha DL1.</title>
        <authorList>
            <person name="Ravin N.V."/>
            <person name="Eldarov M.A."/>
            <person name="Kadnikov V.V."/>
            <person name="Beletsky A.V."/>
            <person name="Schneider J."/>
            <person name="Mardanova E.S."/>
            <person name="Smekalova E.M."/>
            <person name="Zvereva M.I."/>
            <person name="Dontsova O.A."/>
            <person name="Mardanov A.V."/>
            <person name="Skryabin K.G."/>
        </authorList>
    </citation>
    <scope>NUCLEOTIDE SEQUENCE [LARGE SCALE GENOMIC DNA]</scope>
    <source>
        <strain evidence="3">ATCC 26012 / BCRC 20466 / JCM 22074 / NRRL Y-7560 / DL-1</strain>
    </source>
</reference>
<protein>
    <submittedName>
        <fullName evidence="2">Secreted protein</fullName>
    </submittedName>
</protein>
<comment type="caution">
    <text evidence="2">The sequence shown here is derived from an EMBL/GenBank/DDBJ whole genome shotgun (WGS) entry which is preliminary data.</text>
</comment>
<evidence type="ECO:0000313" key="3">
    <source>
        <dbReference type="Proteomes" id="UP000008673"/>
    </source>
</evidence>
<gene>
    <name evidence="2" type="ORF">HPODL_00123</name>
</gene>
<accession>W1QLD3</accession>
<evidence type="ECO:0000313" key="2">
    <source>
        <dbReference type="EMBL" id="ESX03631.1"/>
    </source>
</evidence>
<dbReference type="RefSeq" id="XP_013937047.1">
    <property type="nucleotide sequence ID" value="XM_014081572.1"/>
</dbReference>
<name>W1QLD3_OGAPD</name>
<keyword evidence="3" id="KW-1185">Reference proteome</keyword>
<dbReference type="AlphaFoldDB" id="W1QLD3"/>
<dbReference type="EMBL" id="AEOI02000001">
    <property type="protein sequence ID" value="ESX03631.1"/>
    <property type="molecule type" value="Genomic_DNA"/>
</dbReference>
<organism evidence="2 3">
    <name type="scientific">Ogataea parapolymorpha (strain ATCC 26012 / BCRC 20466 / JCM 22074 / NRRL Y-7560 / DL-1)</name>
    <name type="common">Yeast</name>
    <name type="synonym">Hansenula polymorpha</name>
    <dbReference type="NCBI Taxonomy" id="871575"/>
    <lineage>
        <taxon>Eukaryota</taxon>
        <taxon>Fungi</taxon>
        <taxon>Dikarya</taxon>
        <taxon>Ascomycota</taxon>
        <taxon>Saccharomycotina</taxon>
        <taxon>Pichiomycetes</taxon>
        <taxon>Pichiales</taxon>
        <taxon>Pichiaceae</taxon>
        <taxon>Ogataea</taxon>
    </lineage>
</organism>
<sequence length="79" mass="7456">MASSSHSYSLVGTANVAASSASGSHSSVHSSAHSSSRASSSSSAGAAALSNPISYSGSNSKLVALFAGLVTLGAVVSAL</sequence>
<feature type="region of interest" description="Disordered" evidence="1">
    <location>
        <begin position="20"/>
        <end position="48"/>
    </location>
</feature>
<dbReference type="Proteomes" id="UP000008673">
    <property type="component" value="Unassembled WGS sequence"/>
</dbReference>
<evidence type="ECO:0000256" key="1">
    <source>
        <dbReference type="SAM" id="MobiDB-lite"/>
    </source>
</evidence>
<proteinExistence type="predicted"/>
<dbReference type="HOGENOM" id="CLU_2606629_0_0_1"/>